<dbReference type="InterPro" id="IPR003439">
    <property type="entry name" value="ABC_transporter-like_ATP-bd"/>
</dbReference>
<dbReference type="Gene3D" id="1.20.1560.10">
    <property type="entry name" value="ABC transporter type 1, transmembrane domain"/>
    <property type="match status" value="2"/>
</dbReference>
<feature type="transmembrane region" description="Helical" evidence="10">
    <location>
        <begin position="12"/>
        <end position="31"/>
    </location>
</feature>
<dbReference type="InterPro" id="IPR011527">
    <property type="entry name" value="ABC1_TM_dom"/>
</dbReference>
<dbReference type="SUPFAM" id="SSF90123">
    <property type="entry name" value="ABC transporter transmembrane region"/>
    <property type="match status" value="2"/>
</dbReference>
<dbReference type="Proteomes" id="UP000053593">
    <property type="component" value="Unassembled WGS sequence"/>
</dbReference>
<dbReference type="InterPro" id="IPR027417">
    <property type="entry name" value="P-loop_NTPase"/>
</dbReference>
<evidence type="ECO:0000259" key="12">
    <source>
        <dbReference type="PROSITE" id="PS50929"/>
    </source>
</evidence>
<accession>A0A0D0C9G4</accession>
<keyword evidence="2" id="KW-0813">Transport</keyword>
<dbReference type="SMART" id="SM00382">
    <property type="entry name" value="AAA"/>
    <property type="match status" value="2"/>
</dbReference>
<reference evidence="13 14" key="1">
    <citation type="submission" date="2014-04" db="EMBL/GenBank/DDBJ databases">
        <title>Evolutionary Origins and Diversification of the Mycorrhizal Mutualists.</title>
        <authorList>
            <consortium name="DOE Joint Genome Institute"/>
            <consortium name="Mycorrhizal Genomics Consortium"/>
            <person name="Kohler A."/>
            <person name="Kuo A."/>
            <person name="Nagy L.G."/>
            <person name="Floudas D."/>
            <person name="Copeland A."/>
            <person name="Barry K.W."/>
            <person name="Cichocki N."/>
            <person name="Veneault-Fourrey C."/>
            <person name="LaButti K."/>
            <person name="Lindquist E.A."/>
            <person name="Lipzen A."/>
            <person name="Lundell T."/>
            <person name="Morin E."/>
            <person name="Murat C."/>
            <person name="Riley R."/>
            <person name="Ohm R."/>
            <person name="Sun H."/>
            <person name="Tunlid A."/>
            <person name="Henrissat B."/>
            <person name="Grigoriev I.V."/>
            <person name="Hibbett D.S."/>
            <person name="Martin F."/>
        </authorList>
    </citation>
    <scope>NUCLEOTIDE SEQUENCE [LARGE SCALE GENOMIC DNA]</scope>
    <source>
        <strain evidence="13 14">FD-317 M1</strain>
    </source>
</reference>
<evidence type="ECO:0000313" key="13">
    <source>
        <dbReference type="EMBL" id="KIK54607.1"/>
    </source>
</evidence>
<keyword evidence="7 10" id="KW-1133">Transmembrane helix</keyword>
<feature type="transmembrane region" description="Helical" evidence="10">
    <location>
        <begin position="81"/>
        <end position="100"/>
    </location>
</feature>
<dbReference type="GO" id="GO:0016020">
    <property type="term" value="C:membrane"/>
    <property type="evidence" value="ECO:0007669"/>
    <property type="project" value="UniProtKB-SubCell"/>
</dbReference>
<keyword evidence="4" id="KW-0677">Repeat</keyword>
<feature type="transmembrane region" description="Helical" evidence="10">
    <location>
        <begin position="167"/>
        <end position="185"/>
    </location>
</feature>
<dbReference type="InterPro" id="IPR036640">
    <property type="entry name" value="ABC1_TM_sf"/>
</dbReference>
<evidence type="ECO:0000256" key="9">
    <source>
        <dbReference type="SAM" id="MobiDB-lite"/>
    </source>
</evidence>
<dbReference type="CDD" id="cd18596">
    <property type="entry name" value="ABC_6TM_VMR1_D1_like"/>
    <property type="match status" value="1"/>
</dbReference>
<evidence type="ECO:0000256" key="1">
    <source>
        <dbReference type="ARBA" id="ARBA00004141"/>
    </source>
</evidence>
<name>A0A0D0C9G4_9AGAR</name>
<dbReference type="InterPro" id="IPR003593">
    <property type="entry name" value="AAA+_ATPase"/>
</dbReference>
<feature type="transmembrane region" description="Helical" evidence="10">
    <location>
        <begin position="505"/>
        <end position="525"/>
    </location>
</feature>
<dbReference type="InterPro" id="IPR050173">
    <property type="entry name" value="ABC_transporter_C-like"/>
</dbReference>
<dbReference type="CDD" id="cd03250">
    <property type="entry name" value="ABCC_MRP_domain1"/>
    <property type="match status" value="1"/>
</dbReference>
<dbReference type="CDD" id="cd03244">
    <property type="entry name" value="ABCC_MRP_domain2"/>
    <property type="match status" value="1"/>
</dbReference>
<dbReference type="PROSITE" id="PS50893">
    <property type="entry name" value="ABC_TRANSPORTER_2"/>
    <property type="match status" value="2"/>
</dbReference>
<feature type="transmembrane region" description="Helical" evidence="10">
    <location>
        <begin position="127"/>
        <end position="146"/>
    </location>
</feature>
<feature type="transmembrane region" description="Helical" evidence="10">
    <location>
        <begin position="1048"/>
        <end position="1073"/>
    </location>
</feature>
<feature type="transmembrane region" description="Helical" evidence="10">
    <location>
        <begin position="1142"/>
        <end position="1168"/>
    </location>
</feature>
<dbReference type="OrthoDB" id="6500128at2759"/>
<feature type="transmembrane region" description="Helical" evidence="10">
    <location>
        <begin position="477"/>
        <end position="499"/>
    </location>
</feature>
<comment type="subcellular location">
    <subcellularLocation>
        <location evidence="1">Membrane</location>
        <topology evidence="1">Multi-pass membrane protein</topology>
    </subcellularLocation>
</comment>
<protein>
    <submittedName>
        <fullName evidence="13">Unplaced genomic scaffold GYMLUscaffold_66, whole genome shotgun sequence</fullName>
    </submittedName>
</protein>
<dbReference type="Pfam" id="PF00005">
    <property type="entry name" value="ABC_tran"/>
    <property type="match status" value="2"/>
</dbReference>
<dbReference type="HOGENOM" id="CLU_000604_27_6_1"/>
<keyword evidence="6" id="KW-0067">ATP-binding</keyword>
<dbReference type="EMBL" id="KN834814">
    <property type="protein sequence ID" value="KIK54607.1"/>
    <property type="molecule type" value="Genomic_DNA"/>
</dbReference>
<feature type="compositionally biased region" description="Low complexity" evidence="9">
    <location>
        <begin position="433"/>
        <end position="442"/>
    </location>
</feature>
<dbReference type="Pfam" id="PF00664">
    <property type="entry name" value="ABC_membrane"/>
    <property type="match status" value="2"/>
</dbReference>
<dbReference type="GO" id="GO:0005524">
    <property type="term" value="F:ATP binding"/>
    <property type="evidence" value="ECO:0007669"/>
    <property type="project" value="UniProtKB-KW"/>
</dbReference>
<feature type="region of interest" description="Disordered" evidence="9">
    <location>
        <begin position="429"/>
        <end position="450"/>
    </location>
</feature>
<keyword evidence="8 10" id="KW-0472">Membrane</keyword>
<keyword evidence="14" id="KW-1185">Reference proteome</keyword>
<dbReference type="FunFam" id="3.40.50.300:FF:000163">
    <property type="entry name" value="Multidrug resistance-associated protein member 4"/>
    <property type="match status" value="1"/>
</dbReference>
<evidence type="ECO:0000256" key="6">
    <source>
        <dbReference type="ARBA" id="ARBA00022840"/>
    </source>
</evidence>
<feature type="domain" description="ABC transporter" evidence="11">
    <location>
        <begin position="1324"/>
        <end position="1546"/>
    </location>
</feature>
<dbReference type="GO" id="GO:0140359">
    <property type="term" value="F:ABC-type transporter activity"/>
    <property type="evidence" value="ECO:0007669"/>
    <property type="project" value="InterPro"/>
</dbReference>
<keyword evidence="5" id="KW-0547">Nucleotide-binding</keyword>
<feature type="transmembrane region" description="Helical" evidence="10">
    <location>
        <begin position="376"/>
        <end position="397"/>
    </location>
</feature>
<feature type="transmembrane region" description="Helical" evidence="10">
    <location>
        <begin position="1233"/>
        <end position="1253"/>
    </location>
</feature>
<feature type="domain" description="ABC transmembrane type-1" evidence="12">
    <location>
        <begin position="1016"/>
        <end position="1289"/>
    </location>
</feature>
<evidence type="ECO:0000256" key="2">
    <source>
        <dbReference type="ARBA" id="ARBA00022448"/>
    </source>
</evidence>
<feature type="transmembrane region" description="Helical" evidence="10">
    <location>
        <begin position="330"/>
        <end position="356"/>
    </location>
</feature>
<proteinExistence type="predicted"/>
<dbReference type="PROSITE" id="PS50929">
    <property type="entry name" value="ABC_TM1F"/>
    <property type="match status" value="2"/>
</dbReference>
<evidence type="ECO:0000256" key="3">
    <source>
        <dbReference type="ARBA" id="ARBA00022692"/>
    </source>
</evidence>
<dbReference type="PANTHER" id="PTHR24223:SF356">
    <property type="entry name" value="ATP-BINDING CASSETTE TRANSPORTER ABC4"/>
    <property type="match status" value="1"/>
</dbReference>
<keyword evidence="3 10" id="KW-0812">Transmembrane</keyword>
<evidence type="ECO:0000256" key="4">
    <source>
        <dbReference type="ARBA" id="ARBA00022737"/>
    </source>
</evidence>
<sequence>MVLQPPLQLISWAAFCSLIILVFHVLMIRLYQHAEPHKFREILIRVDVQVVTESSFENETRAPDGETEVFSASVKYNKSQLVFSSLILFNSLAIFALQVAEITLQKSSFRHEGSVFGVNTEQIADGMMLSLAFAYSFCLAFFALICDRTPRFTRHQWSTILRMHNTAILLVALAVYGIRDVYPLATYSKRPSSLDSDDSGLIPKLLWVKIGLLALTSVVIPLISPRIWVPAELGVKSTAINKVQGPNPEQVASPLSILFFTFLDNVIWKAFRVTHLPAKELPHLADTDHVGWLKHLWFPYLEKYSSAFKGPETTNDLPKRKRSMAWTLVWMFRWTWIQMAAGMVVLACGNLGSPIAMNQLLAFLETGSSNTDIRPWVWIILLFISPVAVTLSMEWYLRLALRLNVQLEALLTQLIFEHALRIRVKADPPNAQSNSNVSSTSSGKIPGKKSLKTKSQAGLIHNLVTTDLYNISELRNWILIFVQRPLEFAFSIVFLSRILDLGSTLVGIGSMILLAPIPAKVINVGRKLFRERMRKTDSRVEIFSDVMAVLRMIKLFGWEAKMSQRVDEIRGEELIVVRKRKVYQMFSELVNYTVPLISTLIMKRDLTPSRVFASLVVFERLQQIVRYMFVNLNRYYTGLISIGRMEDYLWDTELIDSSDASSKAAVLLDSLSWPERVNEDYIGFRNATFSWAKGDKETLDAEQVPEGSQMPLQARNFFLNISDEVVFHRDCINLIIGPTGSGKTAMLLALLGEMHYIPDSSSLQDSWYHLPRSKGVAYAAQESWVLNETIRENILFHSPYDEDRYRKVLFQCGLKHDLALFDAGDLTEIGEKGLTLSGGQKARLTLARAVYSEAKILLLDDVLAALDVHTSKHIVGKCLLGDLMQGRTIILVTHNTALTLPIATFVVTMKDGQVASQEVRQFVQTSHAESAVAREAAEIVGAPNYESAESLMDDDAVGREGKFPDAKKNLTAGGKLVMDEEVPVGHVSWAAVKLYAIGLGGRFPILFFITWLGGNIISQLTVVFQTWYLGFWASQYEGREPGDVPVLLYLAGYGAIVISTVIVNCFTSLNYIYGTVRAADYIHKRLVDSILGTTMRWLDKTPLSRIMTRFTQDINIVDIGLASTLRDFTDVCIRLLSRLGAVILFSPIFLLPGLVILVTGMGCASVYFKAQMSVKREMSIAKAPVLGHFGSTIAGLTSIRAYGAQELSITEMQLRTDRHSRTARIFNNLQRWMAVRINILSAVFTTSLAWYLVYVLHQSASVTGFSLNMGVSFSGAIFSFVLQFNVLEARSTLERIESYLTIEQEAKPSAAGNPPAYWPSSGDLRVERLSARYSPDGPEVLHEISFHVKSGERIGVVGRTGSGKSSLTLSLLRCIYTSGDVFYDGIAISAINLDALRSQITIIPQIPELISGSLRENLDPFQENDDLTLNQALASAGLDALQEGLPERDKITLDTMVSSGGNNFSLGQRQILALARAIARRSKLLILDEDYKTDSIIQSSLRNQLGGDVTLITVAHRLQTIMDSDRIMVLDAGSIVSINTPFPLLA</sequence>
<feature type="transmembrane region" description="Helical" evidence="10">
    <location>
        <begin position="205"/>
        <end position="223"/>
    </location>
</feature>
<feature type="transmembrane region" description="Helical" evidence="10">
    <location>
        <begin position="1265"/>
        <end position="1287"/>
    </location>
</feature>
<evidence type="ECO:0000259" key="11">
    <source>
        <dbReference type="PROSITE" id="PS50893"/>
    </source>
</evidence>
<dbReference type="GO" id="GO:0016887">
    <property type="term" value="F:ATP hydrolysis activity"/>
    <property type="evidence" value="ECO:0007669"/>
    <property type="project" value="InterPro"/>
</dbReference>
<dbReference type="PROSITE" id="PS00211">
    <property type="entry name" value="ABC_TRANSPORTER_1"/>
    <property type="match status" value="1"/>
</dbReference>
<dbReference type="InterPro" id="IPR017871">
    <property type="entry name" value="ABC_transporter-like_CS"/>
</dbReference>
<feature type="domain" description="ABC transporter" evidence="11">
    <location>
        <begin position="696"/>
        <end position="936"/>
    </location>
</feature>
<dbReference type="CDD" id="cd18604">
    <property type="entry name" value="ABC_6TM_VMR1_D2_like"/>
    <property type="match status" value="1"/>
</dbReference>
<evidence type="ECO:0000256" key="8">
    <source>
        <dbReference type="ARBA" id="ARBA00023136"/>
    </source>
</evidence>
<dbReference type="PANTHER" id="PTHR24223">
    <property type="entry name" value="ATP-BINDING CASSETTE SUB-FAMILY C"/>
    <property type="match status" value="1"/>
</dbReference>
<evidence type="ECO:0000256" key="7">
    <source>
        <dbReference type="ARBA" id="ARBA00022989"/>
    </source>
</evidence>
<dbReference type="FunFam" id="1.20.1560.10:FF:000013">
    <property type="entry name" value="ABC transporter C family member 2"/>
    <property type="match status" value="1"/>
</dbReference>
<feature type="transmembrane region" description="Helical" evidence="10">
    <location>
        <begin position="1003"/>
        <end position="1028"/>
    </location>
</feature>
<dbReference type="Gene3D" id="3.40.50.300">
    <property type="entry name" value="P-loop containing nucleotide triphosphate hydrolases"/>
    <property type="match status" value="2"/>
</dbReference>
<evidence type="ECO:0000256" key="10">
    <source>
        <dbReference type="SAM" id="Phobius"/>
    </source>
</evidence>
<gene>
    <name evidence="13" type="ORF">GYMLUDRAFT_48525</name>
</gene>
<feature type="domain" description="ABC transmembrane type-1" evidence="12">
    <location>
        <begin position="337"/>
        <end position="637"/>
    </location>
</feature>
<organism evidence="13 14">
    <name type="scientific">Collybiopsis luxurians FD-317 M1</name>
    <dbReference type="NCBI Taxonomy" id="944289"/>
    <lineage>
        <taxon>Eukaryota</taxon>
        <taxon>Fungi</taxon>
        <taxon>Dikarya</taxon>
        <taxon>Basidiomycota</taxon>
        <taxon>Agaricomycotina</taxon>
        <taxon>Agaricomycetes</taxon>
        <taxon>Agaricomycetidae</taxon>
        <taxon>Agaricales</taxon>
        <taxon>Marasmiineae</taxon>
        <taxon>Omphalotaceae</taxon>
        <taxon>Collybiopsis</taxon>
        <taxon>Collybiopsis luxurians</taxon>
    </lineage>
</organism>
<dbReference type="SUPFAM" id="SSF52540">
    <property type="entry name" value="P-loop containing nucleoside triphosphate hydrolases"/>
    <property type="match status" value="2"/>
</dbReference>
<evidence type="ECO:0000256" key="5">
    <source>
        <dbReference type="ARBA" id="ARBA00022741"/>
    </source>
</evidence>
<evidence type="ECO:0000313" key="14">
    <source>
        <dbReference type="Proteomes" id="UP000053593"/>
    </source>
</evidence>